<gene>
    <name evidence="1" type="ORF">MW7_015440</name>
</gene>
<proteinExistence type="predicted"/>
<comment type="caution">
    <text evidence="1">The sequence shown here is derived from an EMBL/GenBank/DDBJ whole genome shotgun (WGS) entry which is preliminary data.</text>
</comment>
<evidence type="ECO:0000313" key="1">
    <source>
        <dbReference type="EMBL" id="TMS56483.1"/>
    </source>
</evidence>
<dbReference type="Proteomes" id="UP000004277">
    <property type="component" value="Unassembled WGS sequence"/>
</dbReference>
<organism evidence="1 2">
    <name type="scientific">Imbroritus primus</name>
    <dbReference type="NCBI Taxonomy" id="3058603"/>
    <lineage>
        <taxon>Bacteria</taxon>
        <taxon>Pseudomonadati</taxon>
        <taxon>Pseudomonadota</taxon>
        <taxon>Betaproteobacteria</taxon>
        <taxon>Burkholderiales</taxon>
        <taxon>Burkholderiaceae</taxon>
        <taxon>Imbroritus</taxon>
    </lineage>
</organism>
<name>A0ACD3SJT9_9BURK</name>
<protein>
    <submittedName>
        <fullName evidence="1">M48 family metallopeptidase</fullName>
    </submittedName>
</protein>
<evidence type="ECO:0000313" key="2">
    <source>
        <dbReference type="Proteomes" id="UP000004277"/>
    </source>
</evidence>
<keyword evidence="2" id="KW-1185">Reference proteome</keyword>
<reference evidence="1" key="1">
    <citation type="submission" date="2019-05" db="EMBL/GenBank/DDBJ databases">
        <title>Revised genome assembly of Burkholderiaceae (previously Ralstonia) sp. PBA.</title>
        <authorList>
            <person name="Gan H.M."/>
        </authorList>
    </citation>
    <scope>NUCLEOTIDE SEQUENCE</scope>
    <source>
        <strain evidence="1">PBA</strain>
    </source>
</reference>
<accession>A0ACD3SJT9</accession>
<sequence>MKLPRLRRARPDASSAEAQLELPLLDPEVAPTPSPTAPAPPGTQQRTLLLGERPLPYILKRSSRRTIGFTIDDRGLSVTAPRWVRMHDIESAIAEKQKWIFSKLAEWQQREATRVLPVMQWCDGATMPFLGRHITLRLDSPAGILLFDADSNMLQLALPAQATTQQIRDRVQGWLQHQAKRLFAERLDFYGERLGIRHQSFALSSAATRWGSCTSDGVIRLNWRLMHFPLTLIDYVVAHELAHLREMNHGPQFWETVESIFPEFRDARERLKNHPPTLLPTF</sequence>
<dbReference type="EMBL" id="AKCV02000026">
    <property type="protein sequence ID" value="TMS56483.1"/>
    <property type="molecule type" value="Genomic_DNA"/>
</dbReference>